<dbReference type="CDD" id="cd20588">
    <property type="entry name" value="CYCLIN_AcCycT_rpt2"/>
    <property type="match status" value="1"/>
</dbReference>
<feature type="domain" description="Cyclin-like" evidence="4">
    <location>
        <begin position="38"/>
        <end position="133"/>
    </location>
</feature>
<dbReference type="PANTHER" id="PTHR10026">
    <property type="entry name" value="CYCLIN"/>
    <property type="match status" value="1"/>
</dbReference>
<dbReference type="Proteomes" id="UP000694240">
    <property type="component" value="Chromosome 6"/>
</dbReference>
<dbReference type="GO" id="GO:0006357">
    <property type="term" value="P:regulation of transcription by RNA polymerase II"/>
    <property type="evidence" value="ECO:0007669"/>
    <property type="project" value="InterPro"/>
</dbReference>
<evidence type="ECO:0000256" key="3">
    <source>
        <dbReference type="RuleBase" id="RU000383"/>
    </source>
</evidence>
<keyword evidence="2" id="KW-0131">Cell cycle</keyword>
<reference evidence="5 6" key="1">
    <citation type="submission" date="2020-12" db="EMBL/GenBank/DDBJ databases">
        <title>Concerted genomic and epigenomic changes stabilize Arabidopsis allopolyploids.</title>
        <authorList>
            <person name="Chen Z."/>
        </authorList>
    </citation>
    <scope>NUCLEOTIDE SEQUENCE [LARGE SCALE GENOMIC DNA]</scope>
    <source>
        <strain evidence="5">Allo738</strain>
        <tissue evidence="5">Leaf</tissue>
    </source>
</reference>
<gene>
    <name evidence="5" type="ORF">ISN45_Aa01g027470</name>
</gene>
<dbReference type="Pfam" id="PF00134">
    <property type="entry name" value="Cyclin_N"/>
    <property type="match status" value="1"/>
</dbReference>
<keyword evidence="3" id="KW-0195">Cyclin</keyword>
<evidence type="ECO:0000256" key="1">
    <source>
        <dbReference type="ARBA" id="ARBA00022618"/>
    </source>
</evidence>
<sequence>MSETKWYYTREEIEKISPSRLDGINFKEETFQRWSYTSFLQELGQRLNNPQKSIATSIVLCQRFFTRQSLAKNDPKTVAIICMFIAGKVEGSPRPAGDVIVVSYRVLHNKEPLRDVFEGLKKIVLTGEKLVLSTLGFDLEIEHPYKLVMDRVKRSVKAEDVRRLCQASFNFVNDSLRTSLCLHFGPSQIAAAAIYIGSSMCKMTLPCDGEKEWWREFDVTKRQLWEICDQTLDLYIQDFVIPVMRGDCKQINNDVTKPCQGLQAHQDFKGIRQT</sequence>
<dbReference type="EMBL" id="JAEFBK010000006">
    <property type="protein sequence ID" value="KAG7593963.1"/>
    <property type="molecule type" value="Genomic_DNA"/>
</dbReference>
<organism evidence="5 6">
    <name type="scientific">Arabidopsis thaliana x Arabidopsis arenosa</name>
    <dbReference type="NCBI Taxonomy" id="1240361"/>
    <lineage>
        <taxon>Eukaryota</taxon>
        <taxon>Viridiplantae</taxon>
        <taxon>Streptophyta</taxon>
        <taxon>Embryophyta</taxon>
        <taxon>Tracheophyta</taxon>
        <taxon>Spermatophyta</taxon>
        <taxon>Magnoliopsida</taxon>
        <taxon>eudicotyledons</taxon>
        <taxon>Gunneridae</taxon>
        <taxon>Pentapetalae</taxon>
        <taxon>rosids</taxon>
        <taxon>malvids</taxon>
        <taxon>Brassicales</taxon>
        <taxon>Brassicaceae</taxon>
        <taxon>Camelineae</taxon>
        <taxon>Arabidopsis</taxon>
    </lineage>
</organism>
<dbReference type="SMART" id="SM00385">
    <property type="entry name" value="CYCLIN"/>
    <property type="match status" value="2"/>
</dbReference>
<comment type="caution">
    <text evidence="5">The sequence shown here is derived from an EMBL/GenBank/DDBJ whole genome shotgun (WGS) entry which is preliminary data.</text>
</comment>
<evidence type="ECO:0000259" key="4">
    <source>
        <dbReference type="SMART" id="SM00385"/>
    </source>
</evidence>
<dbReference type="AlphaFoldDB" id="A0A8T2C839"/>
<keyword evidence="6" id="KW-1185">Reference proteome</keyword>
<dbReference type="InterPro" id="IPR013763">
    <property type="entry name" value="Cyclin-like_dom"/>
</dbReference>
<evidence type="ECO:0000313" key="5">
    <source>
        <dbReference type="EMBL" id="KAG7593963.1"/>
    </source>
</evidence>
<accession>A0A8T2C839</accession>
<dbReference type="InterPro" id="IPR006671">
    <property type="entry name" value="Cyclin_N"/>
</dbReference>
<evidence type="ECO:0000256" key="2">
    <source>
        <dbReference type="ARBA" id="ARBA00023306"/>
    </source>
</evidence>
<dbReference type="GO" id="GO:0051301">
    <property type="term" value="P:cell division"/>
    <property type="evidence" value="ECO:0007669"/>
    <property type="project" value="UniProtKB-KW"/>
</dbReference>
<dbReference type="PIRSF" id="PIRSF036580">
    <property type="entry name" value="Cyclin_L"/>
    <property type="match status" value="1"/>
</dbReference>
<protein>
    <submittedName>
        <fullName evidence="5">Cyclin-like superfamily</fullName>
    </submittedName>
</protein>
<feature type="domain" description="Cyclin-like" evidence="4">
    <location>
        <begin position="150"/>
        <end position="233"/>
    </location>
</feature>
<proteinExistence type="inferred from homology"/>
<dbReference type="GO" id="GO:0016538">
    <property type="term" value="F:cyclin-dependent protein serine/threonine kinase regulator activity"/>
    <property type="evidence" value="ECO:0007669"/>
    <property type="project" value="InterPro"/>
</dbReference>
<comment type="similarity">
    <text evidence="3">Belongs to the cyclin family.</text>
</comment>
<keyword evidence="1" id="KW-0132">Cell division</keyword>
<dbReference type="InterPro" id="IPR043198">
    <property type="entry name" value="Cyclin/Ssn8"/>
</dbReference>
<evidence type="ECO:0000313" key="6">
    <source>
        <dbReference type="Proteomes" id="UP000694240"/>
    </source>
</evidence>
<name>A0A8T2C839_9BRAS</name>